<evidence type="ECO:0000256" key="7">
    <source>
        <dbReference type="PROSITE-ProRule" id="PRU01240"/>
    </source>
</evidence>
<dbReference type="GO" id="GO:0006508">
    <property type="term" value="P:proteolysis"/>
    <property type="evidence" value="ECO:0007669"/>
    <property type="project" value="UniProtKB-KW"/>
</dbReference>
<gene>
    <name evidence="11" type="ORF">CSO01_11370</name>
</gene>
<keyword evidence="9" id="KW-0732">Signal</keyword>
<protein>
    <recommendedName>
        <fullName evidence="10">Fibronectin type-III domain-containing protein</fullName>
    </recommendedName>
</protein>
<dbReference type="Proteomes" id="UP000321798">
    <property type="component" value="Unassembled WGS sequence"/>
</dbReference>
<evidence type="ECO:0000313" key="12">
    <source>
        <dbReference type="Proteomes" id="UP000321798"/>
    </source>
</evidence>
<sequence length="849" mass="84917">MLLSAPRRTRRILLTTVVLCLALAPGVAHAETAPAAPTRTYLVTVDDGAQGAVANRLEQLGADPRAEFGEALDAVAVQMTAAQAASAALLPDVEVVAADQTYAVNDTQGVDSAWGLDRIDQRSLPLDHAYTFDSRAGAGVRVYVVDTGISPDPTLGTRLSAGYSAIADGYGTSDCHGHGSHVAGIVGSTRWGVAKAATLVPVRVLACNGQGATTGIVAGLDWIAAHHPSGTPGVVNMSLGGPVSAALNEAVASLVGRGLTVVAAAGNASADACTVSPASAPAALTVGATGQNDARASFSNYGSCVDLFAPGVAIPSSSPTNAAGASMSGTSQASPHAAGVAALYLAQSPAATPAQVELALLTAAQPVVTDARSASTLLLSSAVAAASTTAVDVTTTATTTSLKLAWTAGTAGSTITRWTVLRRVVGTGTWQSTVVTRPTITFSSLAPATSLDVAITGVDATGATASTTLTVATVAAPDAPALSASTTLRTARLVWTAPTVSPALVTGYTVQRSTNGSTWSTVATTTRTTTSATVTGLAPGSTTWFRVAASASTTVGAWSTPLAVGTAAAPSAPNALAVTATSATTATLTWAAPSVSAGFVERYVVQRSTDGLTWKTVPRAEPSATTATLTGLSPATGYLVRVAAAGEGVTGSWAPSVPLTSLPLPTQPAAVGVNATMTTATVTWQTPSEASAVTGYRVGWSLNGLTWKTVDVAADARTTTLVGLKPGTPYQVRTAALADKLLGPWSDAAGVTTAVAPSAPRSATVTARTTTSLTLTWAPPTTAAPAVTAYRVEWSTDGVTWAATSVPPTTTQVTLGSLRRGTIYRLRVAALSPETTSPFASTSGTTATS</sequence>
<dbReference type="GO" id="GO:0016798">
    <property type="term" value="F:hydrolase activity, acting on glycosyl bonds"/>
    <property type="evidence" value="ECO:0007669"/>
    <property type="project" value="UniProtKB-KW"/>
</dbReference>
<dbReference type="GO" id="GO:0004252">
    <property type="term" value="F:serine-type endopeptidase activity"/>
    <property type="evidence" value="ECO:0007669"/>
    <property type="project" value="UniProtKB-UniRule"/>
</dbReference>
<comment type="caution">
    <text evidence="11">The sequence shown here is derived from an EMBL/GenBank/DDBJ whole genome shotgun (WGS) entry which is preliminary data.</text>
</comment>
<organism evidence="11 12">
    <name type="scientific">Cellulomonas soli</name>
    <dbReference type="NCBI Taxonomy" id="931535"/>
    <lineage>
        <taxon>Bacteria</taxon>
        <taxon>Bacillati</taxon>
        <taxon>Actinomycetota</taxon>
        <taxon>Actinomycetes</taxon>
        <taxon>Micrococcales</taxon>
        <taxon>Cellulomonadaceae</taxon>
        <taxon>Cellulomonas</taxon>
    </lineage>
</organism>
<dbReference type="Pfam" id="PF00082">
    <property type="entry name" value="Peptidase_S8"/>
    <property type="match status" value="1"/>
</dbReference>
<dbReference type="FunFam" id="3.40.50.200:FF:000014">
    <property type="entry name" value="Proteinase K"/>
    <property type="match status" value="1"/>
</dbReference>
<evidence type="ECO:0000256" key="8">
    <source>
        <dbReference type="RuleBase" id="RU003355"/>
    </source>
</evidence>
<dbReference type="InterPro" id="IPR050131">
    <property type="entry name" value="Peptidase_S8_subtilisin-like"/>
</dbReference>
<keyword evidence="12" id="KW-1185">Reference proteome</keyword>
<dbReference type="GO" id="GO:0000272">
    <property type="term" value="P:polysaccharide catabolic process"/>
    <property type="evidence" value="ECO:0007669"/>
    <property type="project" value="UniProtKB-KW"/>
</dbReference>
<evidence type="ECO:0000259" key="10">
    <source>
        <dbReference type="PROSITE" id="PS50853"/>
    </source>
</evidence>
<dbReference type="CDD" id="cd00063">
    <property type="entry name" value="FN3"/>
    <property type="match status" value="4"/>
</dbReference>
<dbReference type="RefSeq" id="WP_146952174.1">
    <property type="nucleotide sequence ID" value="NZ_BAABBJ010000009.1"/>
</dbReference>
<evidence type="ECO:0000256" key="4">
    <source>
        <dbReference type="ARBA" id="ARBA00022825"/>
    </source>
</evidence>
<feature type="active site" description="Charge relay system" evidence="7">
    <location>
        <position position="331"/>
    </location>
</feature>
<feature type="chain" id="PRO_5021720469" description="Fibronectin type-III domain-containing protein" evidence="9">
    <location>
        <begin position="31"/>
        <end position="849"/>
    </location>
</feature>
<dbReference type="PANTHER" id="PTHR43806">
    <property type="entry name" value="PEPTIDASE S8"/>
    <property type="match status" value="1"/>
</dbReference>
<dbReference type="InterPro" id="IPR036852">
    <property type="entry name" value="Peptidase_S8/S53_dom_sf"/>
</dbReference>
<name>A0A512PBD3_9CELL</name>
<feature type="domain" description="Fibronectin type-III" evidence="10">
    <location>
        <begin position="759"/>
        <end position="849"/>
    </location>
</feature>
<dbReference type="Gene3D" id="2.60.40.10">
    <property type="entry name" value="Immunoglobulins"/>
    <property type="match status" value="5"/>
</dbReference>
<dbReference type="OrthoDB" id="9790784at2"/>
<feature type="domain" description="Fibronectin type-III" evidence="10">
    <location>
        <begin position="476"/>
        <end position="563"/>
    </location>
</feature>
<proteinExistence type="inferred from homology"/>
<evidence type="ECO:0000256" key="6">
    <source>
        <dbReference type="ARBA" id="ARBA00023326"/>
    </source>
</evidence>
<keyword evidence="3 7" id="KW-0378">Hydrolase</keyword>
<keyword evidence="2 7" id="KW-0645">Protease</keyword>
<dbReference type="CDD" id="cd04077">
    <property type="entry name" value="Peptidases_S8_PCSK9_ProteinaseK_like"/>
    <property type="match status" value="1"/>
</dbReference>
<feature type="signal peptide" evidence="9">
    <location>
        <begin position="1"/>
        <end position="30"/>
    </location>
</feature>
<evidence type="ECO:0000256" key="2">
    <source>
        <dbReference type="ARBA" id="ARBA00022670"/>
    </source>
</evidence>
<dbReference type="SUPFAM" id="SSF49265">
    <property type="entry name" value="Fibronectin type III"/>
    <property type="match status" value="3"/>
</dbReference>
<accession>A0A512PBD3</accession>
<dbReference type="InterPro" id="IPR023828">
    <property type="entry name" value="Peptidase_S8_Ser-AS"/>
</dbReference>
<dbReference type="PROSITE" id="PS00136">
    <property type="entry name" value="SUBTILASE_ASP"/>
    <property type="match status" value="1"/>
</dbReference>
<evidence type="ECO:0000256" key="9">
    <source>
        <dbReference type="SAM" id="SignalP"/>
    </source>
</evidence>
<dbReference type="InterPro" id="IPR023827">
    <property type="entry name" value="Peptidase_S8_Asp-AS"/>
</dbReference>
<evidence type="ECO:0000256" key="1">
    <source>
        <dbReference type="ARBA" id="ARBA00011073"/>
    </source>
</evidence>
<dbReference type="InterPro" id="IPR034193">
    <property type="entry name" value="PCSK9_ProteinaseK-like"/>
</dbReference>
<dbReference type="InterPro" id="IPR003961">
    <property type="entry name" value="FN3_dom"/>
</dbReference>
<feature type="domain" description="Fibronectin type-III" evidence="10">
    <location>
        <begin position="569"/>
        <end position="664"/>
    </location>
</feature>
<keyword evidence="5" id="KW-0326">Glycosidase</keyword>
<dbReference type="PROSITE" id="PS00137">
    <property type="entry name" value="SUBTILASE_HIS"/>
    <property type="match status" value="1"/>
</dbReference>
<dbReference type="EMBL" id="BKAL01000003">
    <property type="protein sequence ID" value="GEP68422.1"/>
    <property type="molecule type" value="Genomic_DNA"/>
</dbReference>
<dbReference type="InterPro" id="IPR022398">
    <property type="entry name" value="Peptidase_S8_His-AS"/>
</dbReference>
<feature type="active site" description="Charge relay system" evidence="7">
    <location>
        <position position="178"/>
    </location>
</feature>
<evidence type="ECO:0000256" key="3">
    <source>
        <dbReference type="ARBA" id="ARBA00022801"/>
    </source>
</evidence>
<dbReference type="AlphaFoldDB" id="A0A512PBD3"/>
<dbReference type="InterPro" id="IPR000209">
    <property type="entry name" value="Peptidase_S8/S53_dom"/>
</dbReference>
<feature type="active site" description="Charge relay system" evidence="7">
    <location>
        <position position="146"/>
    </location>
</feature>
<dbReference type="SMART" id="SM00060">
    <property type="entry name" value="FN3"/>
    <property type="match status" value="5"/>
</dbReference>
<dbReference type="InterPro" id="IPR036116">
    <property type="entry name" value="FN3_sf"/>
</dbReference>
<dbReference type="PROSITE" id="PS00138">
    <property type="entry name" value="SUBTILASE_SER"/>
    <property type="match status" value="1"/>
</dbReference>
<dbReference type="InterPro" id="IPR015500">
    <property type="entry name" value="Peptidase_S8_subtilisin-rel"/>
</dbReference>
<keyword evidence="6" id="KW-0119">Carbohydrate metabolism</keyword>
<dbReference type="PANTHER" id="PTHR43806:SF11">
    <property type="entry name" value="CEREVISIN-RELATED"/>
    <property type="match status" value="1"/>
</dbReference>
<comment type="similarity">
    <text evidence="1 7 8">Belongs to the peptidase S8 family.</text>
</comment>
<dbReference type="PROSITE" id="PS51892">
    <property type="entry name" value="SUBTILASE"/>
    <property type="match status" value="1"/>
</dbReference>
<dbReference type="Pfam" id="PF00041">
    <property type="entry name" value="fn3"/>
    <property type="match status" value="4"/>
</dbReference>
<dbReference type="SUPFAM" id="SSF52743">
    <property type="entry name" value="Subtilisin-like"/>
    <property type="match status" value="1"/>
</dbReference>
<dbReference type="PRINTS" id="PR00723">
    <property type="entry name" value="SUBTILISIN"/>
</dbReference>
<keyword evidence="4 7" id="KW-0720">Serine protease</keyword>
<evidence type="ECO:0000313" key="11">
    <source>
        <dbReference type="EMBL" id="GEP68422.1"/>
    </source>
</evidence>
<keyword evidence="6" id="KW-0624">Polysaccharide degradation</keyword>
<dbReference type="GO" id="GO:0005615">
    <property type="term" value="C:extracellular space"/>
    <property type="evidence" value="ECO:0007669"/>
    <property type="project" value="TreeGrafter"/>
</dbReference>
<dbReference type="InterPro" id="IPR013783">
    <property type="entry name" value="Ig-like_fold"/>
</dbReference>
<reference evidence="11 12" key="1">
    <citation type="submission" date="2019-07" db="EMBL/GenBank/DDBJ databases">
        <title>Whole genome shotgun sequence of Cellulomonas soli NBRC 109434.</title>
        <authorList>
            <person name="Hosoyama A."/>
            <person name="Uohara A."/>
            <person name="Ohji S."/>
            <person name="Ichikawa N."/>
        </authorList>
    </citation>
    <scope>NUCLEOTIDE SEQUENCE [LARGE SCALE GENOMIC DNA]</scope>
    <source>
        <strain evidence="11 12">NBRC 109434</strain>
    </source>
</reference>
<dbReference type="Gene3D" id="3.40.50.200">
    <property type="entry name" value="Peptidase S8/S53 domain"/>
    <property type="match status" value="1"/>
</dbReference>
<evidence type="ECO:0000256" key="5">
    <source>
        <dbReference type="ARBA" id="ARBA00023295"/>
    </source>
</evidence>
<dbReference type="PROSITE" id="PS50853">
    <property type="entry name" value="FN3"/>
    <property type="match status" value="4"/>
</dbReference>
<feature type="domain" description="Fibronectin type-III" evidence="10">
    <location>
        <begin position="665"/>
        <end position="756"/>
    </location>
</feature>